<dbReference type="Pfam" id="PF02195">
    <property type="entry name" value="ParB_N"/>
    <property type="match status" value="1"/>
</dbReference>
<dbReference type="AlphaFoldDB" id="A0AAC9RUI9"/>
<keyword evidence="3" id="KW-0418">Kinase</keyword>
<dbReference type="InterPro" id="IPR003115">
    <property type="entry name" value="ParB_N"/>
</dbReference>
<dbReference type="Proteomes" id="UP000242864">
    <property type="component" value="Chromosome"/>
</dbReference>
<keyword evidence="4" id="KW-0067">ATP-binding</keyword>
<evidence type="ECO:0000313" key="7">
    <source>
        <dbReference type="Proteomes" id="UP000242864"/>
    </source>
</evidence>
<keyword evidence="1" id="KW-0808">Transferase</keyword>
<accession>A0AAC9RUI9</accession>
<evidence type="ECO:0000256" key="3">
    <source>
        <dbReference type="ARBA" id="ARBA00022777"/>
    </source>
</evidence>
<feature type="domain" description="ParB-like N-terminal" evidence="5">
    <location>
        <begin position="9"/>
        <end position="92"/>
    </location>
</feature>
<organism evidence="6 7">
    <name type="scientific">Staphylococcus lutrae</name>
    <dbReference type="NCBI Taxonomy" id="155085"/>
    <lineage>
        <taxon>Bacteria</taxon>
        <taxon>Bacillati</taxon>
        <taxon>Bacillota</taxon>
        <taxon>Bacilli</taxon>
        <taxon>Bacillales</taxon>
        <taxon>Staphylococcaceae</taxon>
        <taxon>Staphylococcus</taxon>
    </lineage>
</organism>
<evidence type="ECO:0000259" key="5">
    <source>
        <dbReference type="SMART" id="SM00470"/>
    </source>
</evidence>
<keyword evidence="2" id="KW-0547">Nucleotide-binding</keyword>
<dbReference type="CDD" id="cd16388">
    <property type="entry name" value="SbnI_like_N"/>
    <property type="match status" value="1"/>
</dbReference>
<dbReference type="SUPFAM" id="SSF110849">
    <property type="entry name" value="ParB/Sulfiredoxin"/>
    <property type="match status" value="1"/>
</dbReference>
<name>A0AAC9RUI9_9STAP</name>
<dbReference type="SMART" id="SM00470">
    <property type="entry name" value="ParB"/>
    <property type="match status" value="1"/>
</dbReference>
<dbReference type="Gene3D" id="3.30.1760.10">
    <property type="entry name" value="Conserved hypothetical protein from pyrococcus furiosus pfu- 392566-001, domain 2"/>
    <property type="match status" value="1"/>
</dbReference>
<gene>
    <name evidence="6" type="ORF">B5P37_07630</name>
</gene>
<reference evidence="6 7" key="1">
    <citation type="submission" date="2017-04" db="EMBL/GenBank/DDBJ databases">
        <authorList>
            <person name="Veseli I.A."/>
            <person name="Tang C."/>
            <person name="Pombert J.-F."/>
        </authorList>
    </citation>
    <scope>NUCLEOTIDE SEQUENCE [LARGE SCALE GENOMIC DNA]</scope>
    <source>
        <strain evidence="6 7">ATCC 700373</strain>
    </source>
</reference>
<protein>
    <submittedName>
        <fullName evidence="6">Siderophore biosynthesis protein SbnI</fullName>
    </submittedName>
</protein>
<evidence type="ECO:0000256" key="2">
    <source>
        <dbReference type="ARBA" id="ARBA00022741"/>
    </source>
</evidence>
<dbReference type="PIRSF" id="PIRSF032543">
    <property type="entry name" value="UCP032543_ParB-like"/>
    <property type="match status" value="1"/>
</dbReference>
<evidence type="ECO:0000313" key="6">
    <source>
        <dbReference type="EMBL" id="ARJ51185.1"/>
    </source>
</evidence>
<dbReference type="InterPro" id="IPR036086">
    <property type="entry name" value="ParB/Sulfiredoxin_sf"/>
</dbReference>
<dbReference type="NCBIfam" id="NF033589">
    <property type="entry name" value="staphy_B_SbnI"/>
    <property type="match status" value="1"/>
</dbReference>
<evidence type="ECO:0000256" key="4">
    <source>
        <dbReference type="ARBA" id="ARBA00022840"/>
    </source>
</evidence>
<dbReference type="InterPro" id="IPR037953">
    <property type="entry name" value="SbnI-like_N"/>
</dbReference>
<dbReference type="RefSeq" id="WP_085237657.1">
    <property type="nucleotide sequence ID" value="NZ_CP020773.1"/>
</dbReference>
<dbReference type="InterPro" id="IPR023098">
    <property type="entry name" value="SerK/SbnI_C"/>
</dbReference>
<dbReference type="EMBL" id="CP020773">
    <property type="protein sequence ID" value="ARJ51185.1"/>
    <property type="molecule type" value="Genomic_DNA"/>
</dbReference>
<dbReference type="GO" id="GO:0016301">
    <property type="term" value="F:kinase activity"/>
    <property type="evidence" value="ECO:0007669"/>
    <property type="project" value="UniProtKB-KW"/>
</dbReference>
<dbReference type="InterPro" id="IPR016999">
    <property type="entry name" value="SbnI-like"/>
</dbReference>
<dbReference type="KEGG" id="slz:B5P37_07630"/>
<keyword evidence="7" id="KW-1185">Reference proteome</keyword>
<dbReference type="Gene3D" id="3.90.1530.10">
    <property type="entry name" value="Conserved hypothetical protein from pyrococcus furiosus pfu- 392566-001, ParB domain"/>
    <property type="match status" value="1"/>
</dbReference>
<evidence type="ECO:0000256" key="1">
    <source>
        <dbReference type="ARBA" id="ARBA00022679"/>
    </source>
</evidence>
<proteinExistence type="predicted"/>
<dbReference type="GO" id="GO:0005524">
    <property type="term" value="F:ATP binding"/>
    <property type="evidence" value="ECO:0007669"/>
    <property type="project" value="UniProtKB-KW"/>
</dbReference>
<sequence length="255" mass="29917">MENLRETLQLVSVDKIDLHEAYEPGRLEKTKASIEKEQRLRHPVLVVKTKLGRYMVIDGVHRYMSLRMLGCQMIPVQIIHRTQYSIGSWHHKIRSGRWCDILANEPLLPWTTEVRETPPFITMCDSHTEYYLYKADLGNHSLEAWKKIVQCYSSRCKVERIPHRTRLCLDSGDVLMKYPPLQMSEIEAIVNKGQKVPAGVTRFNIVGRCLNLQVPLRLLTGRDALTQHRQWRTFLQKKIENMRCYTEKVYLIEGE</sequence>